<feature type="transmembrane region" description="Helical" evidence="5">
    <location>
        <begin position="152"/>
        <end position="171"/>
    </location>
</feature>
<feature type="transmembrane region" description="Helical" evidence="5">
    <location>
        <begin position="250"/>
        <end position="268"/>
    </location>
</feature>
<evidence type="ECO:0000256" key="1">
    <source>
        <dbReference type="ARBA" id="ARBA00004141"/>
    </source>
</evidence>
<dbReference type="AlphaFoldDB" id="A0A1M4UL17"/>
<feature type="transmembrane region" description="Helical" evidence="5">
    <location>
        <begin position="55"/>
        <end position="72"/>
    </location>
</feature>
<evidence type="ECO:0000313" key="8">
    <source>
        <dbReference type="Proteomes" id="UP000184485"/>
    </source>
</evidence>
<dbReference type="STRING" id="1122133.SAMN02745157_0479"/>
<proteinExistence type="predicted"/>
<organism evidence="7 8">
    <name type="scientific">Kaistia soli DSM 19436</name>
    <dbReference type="NCBI Taxonomy" id="1122133"/>
    <lineage>
        <taxon>Bacteria</taxon>
        <taxon>Pseudomonadati</taxon>
        <taxon>Pseudomonadota</taxon>
        <taxon>Alphaproteobacteria</taxon>
        <taxon>Hyphomicrobiales</taxon>
        <taxon>Kaistiaceae</taxon>
        <taxon>Kaistia</taxon>
    </lineage>
</organism>
<dbReference type="Proteomes" id="UP000184485">
    <property type="component" value="Unassembled WGS sequence"/>
</dbReference>
<keyword evidence="4 5" id="KW-0472">Membrane</keyword>
<dbReference type="GO" id="GO:0016020">
    <property type="term" value="C:membrane"/>
    <property type="evidence" value="ECO:0007669"/>
    <property type="project" value="UniProtKB-SubCell"/>
</dbReference>
<evidence type="ECO:0000256" key="2">
    <source>
        <dbReference type="ARBA" id="ARBA00022692"/>
    </source>
</evidence>
<evidence type="ECO:0000313" key="7">
    <source>
        <dbReference type="EMBL" id="SHE57471.1"/>
    </source>
</evidence>
<feature type="transmembrane region" description="Helical" evidence="5">
    <location>
        <begin position="127"/>
        <end position="146"/>
    </location>
</feature>
<feature type="transmembrane region" description="Helical" evidence="5">
    <location>
        <begin position="289"/>
        <end position="308"/>
    </location>
</feature>
<dbReference type="Pfam" id="PF13515">
    <property type="entry name" value="FUSC_2"/>
    <property type="match status" value="1"/>
</dbReference>
<protein>
    <submittedName>
        <fullName evidence="7">Fusaric acid resistance protein-like</fullName>
    </submittedName>
</protein>
<sequence length="362" mass="38223">MTREARLSARETIRSALGGAMRLGFDRETMERSIRFTLTVMAPIVVTLVTGPENWLVYAMVSAIVAFAGDAGGPPLARFGWMAIGPLALSAGLALGALAAGHLGFVFALSMGAGLAYGLVETAHPHLLLATRFFAFGVVLAGLVSAPVPVDYLAVLVMLVISWLISLAGDLHDGQWHPLSVPPAASIGLSLKGPAGPRIAFAIAVMLSIGAALLAAQLLGSLRPSWTCLTVLLVMRSEVVSSLRLAVERVIGTLGGVVVAVLIADLGNHRLTLFAMALAAFVRWPAQQFHNALGVFCLTLFVLLMVEIVSPDRQTTALLLHERLTDTVIGAIAAGLGLLAFNRLQRWIGPIAQRSRPPRQEA</sequence>
<keyword evidence="8" id="KW-1185">Reference proteome</keyword>
<feature type="domain" description="Integral membrane bound transporter" evidence="6">
    <location>
        <begin position="212"/>
        <end position="334"/>
    </location>
</feature>
<evidence type="ECO:0000256" key="5">
    <source>
        <dbReference type="SAM" id="Phobius"/>
    </source>
</evidence>
<accession>A0A1M4UL17</accession>
<reference evidence="7 8" key="1">
    <citation type="submission" date="2016-11" db="EMBL/GenBank/DDBJ databases">
        <authorList>
            <person name="Jaros S."/>
            <person name="Januszkiewicz K."/>
            <person name="Wedrychowicz H."/>
        </authorList>
    </citation>
    <scope>NUCLEOTIDE SEQUENCE [LARGE SCALE GENOMIC DNA]</scope>
    <source>
        <strain evidence="7 8">DSM 19436</strain>
    </source>
</reference>
<feature type="transmembrane region" description="Helical" evidence="5">
    <location>
        <begin position="32"/>
        <end position="49"/>
    </location>
</feature>
<dbReference type="EMBL" id="FQUP01000001">
    <property type="protein sequence ID" value="SHE57471.1"/>
    <property type="molecule type" value="Genomic_DNA"/>
</dbReference>
<name>A0A1M4UL17_9HYPH</name>
<feature type="transmembrane region" description="Helical" evidence="5">
    <location>
        <begin position="79"/>
        <end position="97"/>
    </location>
</feature>
<keyword evidence="3 5" id="KW-1133">Transmembrane helix</keyword>
<comment type="subcellular location">
    <subcellularLocation>
        <location evidence="1">Membrane</location>
        <topology evidence="1">Multi-pass membrane protein</topology>
    </subcellularLocation>
</comment>
<evidence type="ECO:0000256" key="3">
    <source>
        <dbReference type="ARBA" id="ARBA00022989"/>
    </source>
</evidence>
<evidence type="ECO:0000256" key="4">
    <source>
        <dbReference type="ARBA" id="ARBA00023136"/>
    </source>
</evidence>
<keyword evidence="2 5" id="KW-0812">Transmembrane</keyword>
<evidence type="ECO:0000259" key="6">
    <source>
        <dbReference type="Pfam" id="PF13515"/>
    </source>
</evidence>
<dbReference type="InterPro" id="IPR049453">
    <property type="entry name" value="Memb_transporter_dom"/>
</dbReference>
<feature type="transmembrane region" description="Helical" evidence="5">
    <location>
        <begin position="199"/>
        <end position="219"/>
    </location>
</feature>
<gene>
    <name evidence="7" type="ORF">SAMN02745157_0479</name>
</gene>